<name>A0A7W5V841_9ACTN</name>
<feature type="transmembrane region" description="Helical" evidence="7">
    <location>
        <begin position="162"/>
        <end position="182"/>
    </location>
</feature>
<comment type="caution">
    <text evidence="9">The sequence shown here is derived from an EMBL/GenBank/DDBJ whole genome shotgun (WGS) entry which is preliminary data.</text>
</comment>
<feature type="transmembrane region" description="Helical" evidence="7">
    <location>
        <begin position="43"/>
        <end position="61"/>
    </location>
</feature>
<dbReference type="Gene3D" id="1.20.1250.20">
    <property type="entry name" value="MFS general substrate transporter like domains"/>
    <property type="match status" value="1"/>
</dbReference>
<dbReference type="PANTHER" id="PTHR42718">
    <property type="entry name" value="MAJOR FACILITATOR SUPERFAMILY MULTIDRUG TRANSPORTER MFSC"/>
    <property type="match status" value="1"/>
</dbReference>
<feature type="transmembrane region" description="Helical" evidence="7">
    <location>
        <begin position="131"/>
        <end position="150"/>
    </location>
</feature>
<dbReference type="RefSeq" id="WP_183646294.1">
    <property type="nucleotide sequence ID" value="NZ_JACIBV010000001.1"/>
</dbReference>
<feature type="domain" description="Major facilitator superfamily (MFS) profile" evidence="8">
    <location>
        <begin position="7"/>
        <end position="453"/>
    </location>
</feature>
<feature type="transmembrane region" description="Helical" evidence="7">
    <location>
        <begin position="264"/>
        <end position="284"/>
    </location>
</feature>
<reference evidence="9 10" key="1">
    <citation type="submission" date="2020-08" db="EMBL/GenBank/DDBJ databases">
        <title>Sequencing the genomes of 1000 actinobacteria strains.</title>
        <authorList>
            <person name="Klenk H.-P."/>
        </authorList>
    </citation>
    <scope>NUCLEOTIDE SEQUENCE [LARGE SCALE GENOMIC DNA]</scope>
    <source>
        <strain evidence="9 10">DSM 44320</strain>
    </source>
</reference>
<keyword evidence="10" id="KW-1185">Reference proteome</keyword>
<evidence type="ECO:0000313" key="9">
    <source>
        <dbReference type="EMBL" id="MBB3726690.1"/>
    </source>
</evidence>
<dbReference type="InterPro" id="IPR020846">
    <property type="entry name" value="MFS_dom"/>
</dbReference>
<gene>
    <name evidence="9" type="ORF">FHR33_002550</name>
</gene>
<evidence type="ECO:0000256" key="6">
    <source>
        <dbReference type="ARBA" id="ARBA00023136"/>
    </source>
</evidence>
<dbReference type="GO" id="GO:0022857">
    <property type="term" value="F:transmembrane transporter activity"/>
    <property type="evidence" value="ECO:0007669"/>
    <property type="project" value="InterPro"/>
</dbReference>
<evidence type="ECO:0000256" key="7">
    <source>
        <dbReference type="SAM" id="Phobius"/>
    </source>
</evidence>
<feature type="transmembrane region" description="Helical" evidence="7">
    <location>
        <begin position="389"/>
        <end position="415"/>
    </location>
</feature>
<keyword evidence="5 7" id="KW-1133">Transmembrane helix</keyword>
<dbReference type="Gene3D" id="1.20.1720.10">
    <property type="entry name" value="Multidrug resistance protein D"/>
    <property type="match status" value="1"/>
</dbReference>
<keyword evidence="4 7" id="KW-0812">Transmembrane</keyword>
<keyword evidence="2" id="KW-0813">Transport</keyword>
<protein>
    <submittedName>
        <fullName evidence="9">EmrB/QacA subfamily drug resistance transporter</fullName>
    </submittedName>
</protein>
<dbReference type="AlphaFoldDB" id="A0A7W5V841"/>
<feature type="transmembrane region" description="Helical" evidence="7">
    <location>
        <begin position="226"/>
        <end position="243"/>
    </location>
</feature>
<evidence type="ECO:0000256" key="2">
    <source>
        <dbReference type="ARBA" id="ARBA00022448"/>
    </source>
</evidence>
<feature type="transmembrane region" description="Helical" evidence="7">
    <location>
        <begin position="427"/>
        <end position="449"/>
    </location>
</feature>
<accession>A0A7W5V841</accession>
<dbReference type="Pfam" id="PF07690">
    <property type="entry name" value="MFS_1"/>
    <property type="match status" value="1"/>
</dbReference>
<feature type="transmembrane region" description="Helical" evidence="7">
    <location>
        <begin position="290"/>
        <end position="311"/>
    </location>
</feature>
<comment type="subcellular location">
    <subcellularLocation>
        <location evidence="1">Cell membrane</location>
        <topology evidence="1">Multi-pass membrane protein</topology>
    </subcellularLocation>
</comment>
<dbReference type="InterPro" id="IPR036259">
    <property type="entry name" value="MFS_trans_sf"/>
</dbReference>
<dbReference type="InterPro" id="IPR011701">
    <property type="entry name" value="MFS"/>
</dbReference>
<feature type="transmembrane region" description="Helical" evidence="7">
    <location>
        <begin position="323"/>
        <end position="347"/>
    </location>
</feature>
<evidence type="ECO:0000256" key="3">
    <source>
        <dbReference type="ARBA" id="ARBA00022475"/>
    </source>
</evidence>
<feature type="transmembrane region" description="Helical" evidence="7">
    <location>
        <begin position="353"/>
        <end position="377"/>
    </location>
</feature>
<keyword evidence="3" id="KW-1003">Cell membrane</keyword>
<evidence type="ECO:0000313" key="10">
    <source>
        <dbReference type="Proteomes" id="UP000579945"/>
    </source>
</evidence>
<feature type="transmembrane region" description="Helical" evidence="7">
    <location>
        <begin position="98"/>
        <end position="119"/>
    </location>
</feature>
<sequence length="461" mass="46231">MPHTRWTLALLALSQLITALDFFIVVVALPDIGSDLGFSAQSLQWVSSAYAVAYGGFLLLGGRLADLAGRRRMFVAALALFALSSLAAGLATGPAALVVIRAVQGLGGALLFPATLSLVNTLFEEGRARNAALAVWSGAGASGLALGSLLGGLLTGAFGWEAVFYVNVPLAVLAIAAAYALIPSDGPRERGRRLDLPGAVLATAGVSLLAFALIQGPESGWDSAPVLGAFVAATVLLAAFVAVERGSGDPLMPLRLFRNRSLTPAIVVILVFGGTFNALPYFLTVYFQTVLGYGVVTTGLAFLLPSLLIALGTQLGGRLAGRIGMRATLLIGTLGGAAGTALLALGVSEGGSYWSALPGIVVMGVSQGFTWTGMWIAAATGVAPAQQGVASGMASTALQVGSAIGLAVLVAVGGVGEATGAALAGGVRTAVLVAAAGMLLGALVSLAFARKARPGLRPAVV</sequence>
<dbReference type="CDD" id="cd17321">
    <property type="entry name" value="MFS_MMR_MDR_like"/>
    <property type="match status" value="1"/>
</dbReference>
<dbReference type="Proteomes" id="UP000579945">
    <property type="component" value="Unassembled WGS sequence"/>
</dbReference>
<evidence type="ECO:0000256" key="1">
    <source>
        <dbReference type="ARBA" id="ARBA00004651"/>
    </source>
</evidence>
<proteinExistence type="predicted"/>
<dbReference type="PANTHER" id="PTHR42718:SF46">
    <property type="entry name" value="BLR6921 PROTEIN"/>
    <property type="match status" value="1"/>
</dbReference>
<dbReference type="PROSITE" id="PS00216">
    <property type="entry name" value="SUGAR_TRANSPORT_1"/>
    <property type="match status" value="1"/>
</dbReference>
<feature type="transmembrane region" description="Helical" evidence="7">
    <location>
        <begin position="194"/>
        <end position="214"/>
    </location>
</feature>
<dbReference type="GeneID" id="95389038"/>
<dbReference type="EMBL" id="JACIBV010000001">
    <property type="protein sequence ID" value="MBB3726690.1"/>
    <property type="molecule type" value="Genomic_DNA"/>
</dbReference>
<evidence type="ECO:0000259" key="8">
    <source>
        <dbReference type="PROSITE" id="PS50850"/>
    </source>
</evidence>
<dbReference type="GO" id="GO:0005886">
    <property type="term" value="C:plasma membrane"/>
    <property type="evidence" value="ECO:0007669"/>
    <property type="project" value="UniProtKB-SubCell"/>
</dbReference>
<feature type="transmembrane region" description="Helical" evidence="7">
    <location>
        <begin position="73"/>
        <end position="92"/>
    </location>
</feature>
<dbReference type="SUPFAM" id="SSF103473">
    <property type="entry name" value="MFS general substrate transporter"/>
    <property type="match status" value="1"/>
</dbReference>
<organism evidence="9 10">
    <name type="scientific">Nonomuraea dietziae</name>
    <dbReference type="NCBI Taxonomy" id="65515"/>
    <lineage>
        <taxon>Bacteria</taxon>
        <taxon>Bacillati</taxon>
        <taxon>Actinomycetota</taxon>
        <taxon>Actinomycetes</taxon>
        <taxon>Streptosporangiales</taxon>
        <taxon>Streptosporangiaceae</taxon>
        <taxon>Nonomuraea</taxon>
    </lineage>
</organism>
<dbReference type="PROSITE" id="PS50850">
    <property type="entry name" value="MFS"/>
    <property type="match status" value="1"/>
</dbReference>
<keyword evidence="6 7" id="KW-0472">Membrane</keyword>
<dbReference type="InterPro" id="IPR005829">
    <property type="entry name" value="Sugar_transporter_CS"/>
</dbReference>
<evidence type="ECO:0000256" key="4">
    <source>
        <dbReference type="ARBA" id="ARBA00022692"/>
    </source>
</evidence>
<evidence type="ECO:0000256" key="5">
    <source>
        <dbReference type="ARBA" id="ARBA00022989"/>
    </source>
</evidence>